<evidence type="ECO:0000313" key="1">
    <source>
        <dbReference type="EMBL" id="KAJ3101644.1"/>
    </source>
</evidence>
<keyword evidence="2" id="KW-1185">Reference proteome</keyword>
<proteinExistence type="predicted"/>
<sequence length="101" mass="11860">MDLETKEILSIRRRLGENRIDIDPPNPAWATVKQQLLDFDAKHKPDFYIAYEKPNHDRNRWDPWTNGLHEAEAQVRSLSKDFCQPNHNSLESVHQQTNVLA</sequence>
<gene>
    <name evidence="1" type="ORF">HK100_004507</name>
</gene>
<protein>
    <submittedName>
        <fullName evidence="1">Uncharacterized protein</fullName>
    </submittedName>
</protein>
<evidence type="ECO:0000313" key="2">
    <source>
        <dbReference type="Proteomes" id="UP001211907"/>
    </source>
</evidence>
<reference evidence="1" key="1">
    <citation type="submission" date="2020-05" db="EMBL/GenBank/DDBJ databases">
        <title>Phylogenomic resolution of chytrid fungi.</title>
        <authorList>
            <person name="Stajich J.E."/>
            <person name="Amses K."/>
            <person name="Simmons R."/>
            <person name="Seto K."/>
            <person name="Myers J."/>
            <person name="Bonds A."/>
            <person name="Quandt C.A."/>
            <person name="Barry K."/>
            <person name="Liu P."/>
            <person name="Grigoriev I."/>
            <person name="Longcore J.E."/>
            <person name="James T.Y."/>
        </authorList>
    </citation>
    <scope>NUCLEOTIDE SEQUENCE</scope>
    <source>
        <strain evidence="1">JEL0513</strain>
    </source>
</reference>
<dbReference type="EMBL" id="JADGJH010002212">
    <property type="protein sequence ID" value="KAJ3101644.1"/>
    <property type="molecule type" value="Genomic_DNA"/>
</dbReference>
<accession>A0AAD5SVB2</accession>
<organism evidence="1 2">
    <name type="scientific">Physocladia obscura</name>
    <dbReference type="NCBI Taxonomy" id="109957"/>
    <lineage>
        <taxon>Eukaryota</taxon>
        <taxon>Fungi</taxon>
        <taxon>Fungi incertae sedis</taxon>
        <taxon>Chytridiomycota</taxon>
        <taxon>Chytridiomycota incertae sedis</taxon>
        <taxon>Chytridiomycetes</taxon>
        <taxon>Chytridiales</taxon>
        <taxon>Chytriomycetaceae</taxon>
        <taxon>Physocladia</taxon>
    </lineage>
</organism>
<dbReference type="Proteomes" id="UP001211907">
    <property type="component" value="Unassembled WGS sequence"/>
</dbReference>
<dbReference type="AlphaFoldDB" id="A0AAD5SVB2"/>
<name>A0AAD5SVB2_9FUNG</name>
<comment type="caution">
    <text evidence="1">The sequence shown here is derived from an EMBL/GenBank/DDBJ whole genome shotgun (WGS) entry which is preliminary data.</text>
</comment>